<proteinExistence type="predicted"/>
<feature type="compositionally biased region" description="Polar residues" evidence="1">
    <location>
        <begin position="1487"/>
        <end position="1501"/>
    </location>
</feature>
<gene>
    <name evidence="3" type="ORF">SAMN05660831_00076</name>
</gene>
<name>A0A1I1N2C5_9GAMM</name>
<keyword evidence="2" id="KW-0732">Signal</keyword>
<dbReference type="Gene3D" id="2.60.120.200">
    <property type="match status" value="1"/>
</dbReference>
<feature type="chain" id="PRO_5011537808" evidence="2">
    <location>
        <begin position="20"/>
        <end position="1501"/>
    </location>
</feature>
<dbReference type="InterPro" id="IPR013320">
    <property type="entry name" value="ConA-like_dom_sf"/>
</dbReference>
<dbReference type="Proteomes" id="UP000198611">
    <property type="component" value="Unassembled WGS sequence"/>
</dbReference>
<dbReference type="STRING" id="1123397.SAMN05660831_00076"/>
<feature type="signal peptide" evidence="2">
    <location>
        <begin position="1"/>
        <end position="19"/>
    </location>
</feature>
<evidence type="ECO:0000313" key="4">
    <source>
        <dbReference type="Proteomes" id="UP000198611"/>
    </source>
</evidence>
<dbReference type="OrthoDB" id="5297981at2"/>
<evidence type="ECO:0000256" key="1">
    <source>
        <dbReference type="SAM" id="MobiDB-lite"/>
    </source>
</evidence>
<keyword evidence="4" id="KW-1185">Reference proteome</keyword>
<protein>
    <submittedName>
        <fullName evidence="3">Concanavalin A-like lectin/glucanases superfamily protein</fullName>
    </submittedName>
</protein>
<dbReference type="Pfam" id="PF06986">
    <property type="entry name" value="F_T4SS_TraN"/>
    <property type="match status" value="1"/>
</dbReference>
<organism evidence="3 4">
    <name type="scientific">Thiohalospira halophila DSM 15071</name>
    <dbReference type="NCBI Taxonomy" id="1123397"/>
    <lineage>
        <taxon>Bacteria</taxon>
        <taxon>Pseudomonadati</taxon>
        <taxon>Pseudomonadota</taxon>
        <taxon>Gammaproteobacteria</taxon>
        <taxon>Thiohalospirales</taxon>
        <taxon>Thiohalospiraceae</taxon>
        <taxon>Thiohalospira</taxon>
    </lineage>
</organism>
<feature type="compositionally biased region" description="Acidic residues" evidence="1">
    <location>
        <begin position="57"/>
        <end position="67"/>
    </location>
</feature>
<dbReference type="EMBL" id="FOMJ01000001">
    <property type="protein sequence ID" value="SFC91787.1"/>
    <property type="molecule type" value="Genomic_DNA"/>
</dbReference>
<dbReference type="InterPro" id="IPR014121">
    <property type="entry name" value="TraN_Ftype"/>
</dbReference>
<sequence length="1501" mass="163633">MKRWGALVFLVGMVGSVLAADYQQFKDEGEALNEDLPFSVSEDGVSVDNMEGSLESDSFEDAGGENDQEAKEQFEEAHSAFGDDDALLNYGDNQAQMMLEAEEGESAQSDAFKTIYNTTAKPGGQMEVETLGCEVERKPEDLELETYCFTNDTIGHVRWINSHWWFYCTGGADGTEVRIEGGDANGPGTGPNATGRKDYPQALNRDRTFHYSEGMKQADNPIFEQDCNGDKCTVTWTNPPSSAKKTSFSYSPRYRIDPDSDVIYRDEECEDGFEGPLGSTCEVDDSTWECVDAGAKEISSAGVSGTINADPSIVQRDLDPLYPGDPQNPVCWKANAVAVCQLDVNNCVEVEQSAEMTYQCPDGMEADPATESCREPANADRSCRMGYELHQGSCRKQAYYKPQCPETAGYSEDLGNAAFVAERDGYCLADTEQWPDHDALCPAGGTYQGEYDGAGQCHIEPDWPSACPDGTSENGAGECTGGLLEGQGDVNGFEAHCPVGEYDGNGTCRTTPGASARLTPEDGLVHLASRTIPAAGIQLAQANVDYECPEGTLEGDQCVQPAGSSTEQEEMQGGVPSRVDFCGHDPDGACEGAGYDKSIACDDWYNPYTGITQIELTCEKTTYSCPSGWSLSGTQCVTDAEEVQLCPDGTSPDGDGGCVTDVDGYSPLCPDGTEYEGGGDPYAADPGHCVATLDTSKLCEAPAAWDAEQRACVYDADEEALCPDQTSYDPERDECTAEADFEPQCPEDASFLNGHCHIDPAVEYSCDQGSLEGEDCTVPAEEDASCPAGMTYDGQGGCGYPTGDCSPSVDTSMTEEELQEQFGNCSTVQKEEEIRQEEVEPSTQACIKDQHPTWPGCSMQRNVEIVSAVEDGKILDVSPHDNHGTIIGDVRIDQESGVNFGGPESFVEAPANPGGVEDFSETGITVSTWVKWGGLSGNVSGIWGGTGPNSANNHFEFNRLQPGDLRVRFNKFGGKSSDNYFLEPGIMEEGEWVHVAATYDPETCTGTLYKNGKEVKSRQECSGPIETSSWHRIGNSSGSVSADRGWDGHLHDFTLWKDDLSESEIQDVMDGDIDNSDDRLVGFWLFNDKKVIEDSWDNPECMRYFEELEAYPQGCNMDYETDYSGSGCAVIDGTEVCPGDGLYYQLQPLPGVGQRLATSASFDEMVCDYQGECSTVEGEAVCMGGTNNDCEKFEEDPSCEIVKEQCNSEESHDRLPSWCSSKEVEYACDSNEDSEPETRTTEVLECEGQEYQCADGTCFSHDEEKNEGFGEWVAHSSAMKAMEGDMQCEDENDPSSCTVFEGEERTCRRAAGEASSLWDCCETPKKDKIDADSFYEGLVQGTKETVRSIMEQGILGYISSIENIIKLVARCNEDENMLAIERPMDQTHKIGRECGKRISVVFGKMCVRRDHTYCSFNSPVSRIMQEEARKQLGIGWGSTSNPNCRGLTMEEIQEVDWSEIDTSEWEKLIKENNAMPTADSVDVPSEESLNPSAPSRTENRE</sequence>
<dbReference type="SUPFAM" id="SSF49899">
    <property type="entry name" value="Concanavalin A-like lectins/glucanases"/>
    <property type="match status" value="1"/>
</dbReference>
<feature type="region of interest" description="Disordered" evidence="1">
    <location>
        <begin position="36"/>
        <end position="71"/>
    </location>
</feature>
<reference evidence="3 4" key="1">
    <citation type="submission" date="2016-10" db="EMBL/GenBank/DDBJ databases">
        <authorList>
            <person name="de Groot N.N."/>
        </authorList>
    </citation>
    <scope>NUCLEOTIDE SEQUENCE [LARGE SCALE GENOMIC DNA]</scope>
    <source>
        <strain evidence="3 4">HL3</strain>
    </source>
</reference>
<dbReference type="GO" id="GO:0030246">
    <property type="term" value="F:carbohydrate binding"/>
    <property type="evidence" value="ECO:0007669"/>
    <property type="project" value="UniProtKB-KW"/>
</dbReference>
<evidence type="ECO:0000313" key="3">
    <source>
        <dbReference type="EMBL" id="SFC91787.1"/>
    </source>
</evidence>
<dbReference type="Pfam" id="PF13385">
    <property type="entry name" value="Laminin_G_3"/>
    <property type="match status" value="1"/>
</dbReference>
<evidence type="ECO:0000256" key="2">
    <source>
        <dbReference type="SAM" id="SignalP"/>
    </source>
</evidence>
<accession>A0A1I1N2C5</accession>
<dbReference type="RefSeq" id="WP_159432964.1">
    <property type="nucleotide sequence ID" value="NZ_FOMJ01000001.1"/>
</dbReference>
<feature type="region of interest" description="Disordered" evidence="1">
    <location>
        <begin position="1470"/>
        <end position="1501"/>
    </location>
</feature>
<keyword evidence="3" id="KW-0430">Lectin</keyword>